<evidence type="ECO:0000256" key="6">
    <source>
        <dbReference type="ARBA" id="ARBA00023163"/>
    </source>
</evidence>
<dbReference type="InterPro" id="IPR053826">
    <property type="entry name" value="WDR75"/>
</dbReference>
<dbReference type="EMBL" id="MBFU01000586">
    <property type="protein sequence ID" value="PVZ98134.1"/>
    <property type="molecule type" value="Genomic_DNA"/>
</dbReference>
<evidence type="ECO:0000256" key="8">
    <source>
        <dbReference type="PROSITE-ProRule" id="PRU00221"/>
    </source>
</evidence>
<dbReference type="Gene3D" id="2.130.10.10">
    <property type="entry name" value="YVTN repeat-like/Quinoprotein amine dehydrogenase"/>
    <property type="match status" value="2"/>
</dbReference>
<dbReference type="Proteomes" id="UP000245591">
    <property type="component" value="Unassembled WGS sequence"/>
</dbReference>
<dbReference type="PROSITE" id="PS50082">
    <property type="entry name" value="WD_REPEATS_2"/>
    <property type="match status" value="1"/>
</dbReference>
<dbReference type="GO" id="GO:0006364">
    <property type="term" value="P:rRNA processing"/>
    <property type="evidence" value="ECO:0007669"/>
    <property type="project" value="UniProtKB-KW"/>
</dbReference>
<evidence type="ECO:0000259" key="10">
    <source>
        <dbReference type="Pfam" id="PF23769"/>
    </source>
</evidence>
<evidence type="ECO:0000256" key="5">
    <source>
        <dbReference type="ARBA" id="ARBA00022737"/>
    </source>
</evidence>
<evidence type="ECO:0000256" key="4">
    <source>
        <dbReference type="ARBA" id="ARBA00022574"/>
    </source>
</evidence>
<organism evidence="11 13">
    <name type="scientific">Smittium angustum</name>
    <dbReference type="NCBI Taxonomy" id="133377"/>
    <lineage>
        <taxon>Eukaryota</taxon>
        <taxon>Fungi</taxon>
        <taxon>Fungi incertae sedis</taxon>
        <taxon>Zoopagomycota</taxon>
        <taxon>Kickxellomycotina</taxon>
        <taxon>Harpellomycetes</taxon>
        <taxon>Harpellales</taxon>
        <taxon>Legeriomycetaceae</taxon>
        <taxon>Smittium</taxon>
    </lineage>
</organism>
<evidence type="ECO:0000256" key="2">
    <source>
        <dbReference type="ARBA" id="ARBA00022517"/>
    </source>
</evidence>
<dbReference type="InterPro" id="IPR036322">
    <property type="entry name" value="WD40_repeat_dom_sf"/>
</dbReference>
<name>A0A2U1IZ90_SMIAN</name>
<sequence length="965" mass="107997">MAKRSLHESPEPKNQNGFSKHQVPKSKPKNESKSVPNPSTSTKNEDTIVPQTINEENIDQETPDIDSEQILSTVFSKSINELKEIDNMNKSLIYKLQTQINNTNEELMRSSVVSKGGQFLNHPIFFSDDQNYFCIATHHSLSMYHVQNSRYIGEIPFKGEGGSSITRIIHTTDKVSKRPAFVFVYSFGTIYIYDAVLLTHIRKTQISPRHKIVSKNAIDNILYYATKNPGENQTKSFSIHKFDFGSTDSLPLKKGSKELVNKVESNKLPKHKTKKIAESIIDIEDGCTQLEITPDGEHLVVMSDSHVYTIDIKTKTLINRIDFYATLVSMAINPKSNSEISVGDENGIIHFCQRVFDPNTKPIKSSVHWHSSSVNALEYTKDGNYLLSGGIEAVLVFWQLSTLKRDFLPRLGGKIAAIRVSGKDNLIGLTLLNNSVSVIEFETKKPISLVSGLQCNESTPSIAINPNSPLITTTGIPGMLQNYDLVNDKHINNLEVVSYNRISTNTKLAVPEITHYGYSNNGTWLLTAEKKQIGGLSICTLKFWIEDSYGKSFNLNTKINMPHMTNPVVDVAIHSSESKTASATCVTCDENSIKLWRFIISADGGSWQNVKQTLQLFRSKTDSIKRISFSNDGSVLLVSTNQEKLYFIDIFTMEQLSDPVYVPSNASKLHEFFFAGKNSEYILFCSDKSLQIMDSVSFNIRFHLALPKNFDFIRCCVSQSKFSVVLKHDTTDDSPTENTKYIVLTFTIDQIVSLISWCPIGFIGNPQIVGFEFFSRKLHSDSLILVDSASNYKIISVEPNTDLNSHKNLQQLSKDLEPTNENKIFDSIFGSSTTNSIDTKKETKVVGATNTWAQSDNVQIHKLYQFVPSHQIPNVYALFDASLQSLLSNNMENTQSKNTESNIDEKEMDNSLQNGDQELENENENGITNENGEQANSVGDASARNLVSNSADALNILQGIFSIRL</sequence>
<evidence type="ECO:0000313" key="11">
    <source>
        <dbReference type="EMBL" id="PVZ98134.1"/>
    </source>
</evidence>
<accession>A0A2U1IZ90</accession>
<reference evidence="11 13" key="1">
    <citation type="journal article" date="2018" name="MBio">
        <title>Comparative Genomics Reveals the Core Gene Toolbox for the Fungus-Insect Symbiosis.</title>
        <authorList>
            <person name="Wang Y."/>
            <person name="Stata M."/>
            <person name="Wang W."/>
            <person name="Stajich J.E."/>
            <person name="White M.M."/>
            <person name="Moncalvo J.M."/>
        </authorList>
    </citation>
    <scope>NUCLEOTIDE SEQUENCE [LARGE SCALE GENOMIC DNA]</scope>
    <source>
        <strain evidence="11 13">AUS-126-30</strain>
    </source>
</reference>
<dbReference type="PROSITE" id="PS50294">
    <property type="entry name" value="WD_REPEATS_REGION"/>
    <property type="match status" value="1"/>
</dbReference>
<keyword evidence="13" id="KW-1185">Reference proteome</keyword>
<dbReference type="SUPFAM" id="SSF50978">
    <property type="entry name" value="WD40 repeat-like"/>
    <property type="match status" value="1"/>
</dbReference>
<dbReference type="PANTHER" id="PTHR44215:SF1">
    <property type="entry name" value="WD REPEAT-CONTAINING PROTEIN 75"/>
    <property type="match status" value="1"/>
</dbReference>
<dbReference type="InterPro" id="IPR015943">
    <property type="entry name" value="WD40/YVTN_repeat-like_dom_sf"/>
</dbReference>
<dbReference type="InterPro" id="IPR057644">
    <property type="entry name" value="Beta-prop_WDR75_2nd"/>
</dbReference>
<evidence type="ECO:0000256" key="1">
    <source>
        <dbReference type="ARBA" id="ARBA00004604"/>
    </source>
</evidence>
<dbReference type="GO" id="GO:0032040">
    <property type="term" value="C:small-subunit processome"/>
    <property type="evidence" value="ECO:0007669"/>
    <property type="project" value="InterPro"/>
</dbReference>
<evidence type="ECO:0000313" key="13">
    <source>
        <dbReference type="Proteomes" id="UP000245591"/>
    </source>
</evidence>
<dbReference type="SMART" id="SM00320">
    <property type="entry name" value="WD40"/>
    <property type="match status" value="4"/>
</dbReference>
<evidence type="ECO:0000256" key="3">
    <source>
        <dbReference type="ARBA" id="ARBA00022552"/>
    </source>
</evidence>
<feature type="compositionally biased region" description="Polar residues" evidence="9">
    <location>
        <begin position="33"/>
        <end position="42"/>
    </location>
</feature>
<dbReference type="GO" id="GO:2000234">
    <property type="term" value="P:positive regulation of rRNA processing"/>
    <property type="evidence" value="ECO:0007669"/>
    <property type="project" value="TreeGrafter"/>
</dbReference>
<dbReference type="GO" id="GO:0003723">
    <property type="term" value="F:RNA binding"/>
    <property type="evidence" value="ECO:0007669"/>
    <property type="project" value="InterPro"/>
</dbReference>
<dbReference type="EMBL" id="MBFU01000516">
    <property type="protein sequence ID" value="PVZ98720.1"/>
    <property type="molecule type" value="Genomic_DNA"/>
</dbReference>
<proteinExistence type="predicted"/>
<keyword evidence="3" id="KW-0698">rRNA processing</keyword>
<keyword evidence="5" id="KW-0677">Repeat</keyword>
<keyword evidence="4 8" id="KW-0853">WD repeat</keyword>
<feature type="domain" description="WD repeat-containing protein 75 second beta-propeller" evidence="10">
    <location>
        <begin position="464"/>
        <end position="642"/>
    </location>
</feature>
<comment type="caution">
    <text evidence="11">The sequence shown here is derived from an EMBL/GenBank/DDBJ whole genome shotgun (WGS) entry which is preliminary data.</text>
</comment>
<feature type="compositionally biased region" description="Basic and acidic residues" evidence="9">
    <location>
        <begin position="1"/>
        <end position="11"/>
    </location>
</feature>
<evidence type="ECO:0000256" key="7">
    <source>
        <dbReference type="ARBA" id="ARBA00023242"/>
    </source>
</evidence>
<comment type="subcellular location">
    <subcellularLocation>
        <location evidence="1">Nucleus</location>
        <location evidence="1">Nucleolus</location>
    </subcellularLocation>
</comment>
<dbReference type="AlphaFoldDB" id="A0A2U1IZ90"/>
<dbReference type="Pfam" id="PF23769">
    <property type="entry name" value="Beta-prop_WDR75_2nd"/>
    <property type="match status" value="1"/>
</dbReference>
<keyword evidence="2" id="KW-0690">Ribosome biogenesis</keyword>
<feature type="repeat" description="WD" evidence="8">
    <location>
        <begin position="367"/>
        <end position="402"/>
    </location>
</feature>
<evidence type="ECO:0000256" key="9">
    <source>
        <dbReference type="SAM" id="MobiDB-lite"/>
    </source>
</evidence>
<evidence type="ECO:0000313" key="12">
    <source>
        <dbReference type="EMBL" id="PVZ98720.1"/>
    </source>
</evidence>
<dbReference type="InterPro" id="IPR001680">
    <property type="entry name" value="WD40_rpt"/>
</dbReference>
<dbReference type="GO" id="GO:0045943">
    <property type="term" value="P:positive regulation of transcription by RNA polymerase I"/>
    <property type="evidence" value="ECO:0007669"/>
    <property type="project" value="InterPro"/>
</dbReference>
<keyword evidence="7" id="KW-0539">Nucleus</keyword>
<protein>
    <recommendedName>
        <fullName evidence="10">WD repeat-containing protein 75 second beta-propeller domain-containing protein</fullName>
    </recommendedName>
</protein>
<dbReference type="SUPFAM" id="SSF82171">
    <property type="entry name" value="DPP6 N-terminal domain-like"/>
    <property type="match status" value="1"/>
</dbReference>
<feature type="region of interest" description="Disordered" evidence="9">
    <location>
        <begin position="1"/>
        <end position="51"/>
    </location>
</feature>
<dbReference type="Pfam" id="PF23869">
    <property type="entry name" value="Beta-prop_WDR75_1st"/>
    <property type="match status" value="1"/>
</dbReference>
<gene>
    <name evidence="12" type="ORF">BB558_005266</name>
    <name evidence="11" type="ORF">BB558_005860</name>
</gene>
<keyword evidence="6" id="KW-0804">Transcription</keyword>
<dbReference type="PANTHER" id="PTHR44215">
    <property type="entry name" value="WD REPEAT-CONTAINING PROTEIN 75"/>
    <property type="match status" value="1"/>
</dbReference>